<reference evidence="3" key="2">
    <citation type="submission" date="2020-10" db="EMBL/GenBank/DDBJ databases">
        <title>Enrichment of novel Verrucomicrobia, Bacteroidetes and Krumholzibacteria in an oxygen-limited, methane- and iron-fed bioreactor inoculated with Bothnian Sea sediments.</title>
        <authorList>
            <person name="Martins P.D."/>
            <person name="de Jong A."/>
            <person name="Lenstra W.K."/>
            <person name="van Helmond N.A.G.M."/>
            <person name="Slomp C.P."/>
            <person name="Jetten M.S.M."/>
            <person name="Welte C.U."/>
            <person name="Rasigraf O."/>
        </authorList>
    </citation>
    <scope>NUCLEOTIDE SEQUENCE</scope>
    <source>
        <strain evidence="3">MAG47</strain>
    </source>
</reference>
<dbReference type="Proteomes" id="UP000642265">
    <property type="component" value="Unassembled WGS sequence"/>
</dbReference>
<evidence type="ECO:0000313" key="4">
    <source>
        <dbReference type="Proteomes" id="UP000642265"/>
    </source>
</evidence>
<proteinExistence type="predicted"/>
<evidence type="ECO:0000256" key="1">
    <source>
        <dbReference type="SAM" id="Coils"/>
    </source>
</evidence>
<protein>
    <recommendedName>
        <fullName evidence="5">Portal protein</fullName>
    </recommendedName>
</protein>
<dbReference type="EMBL" id="JACZKO010000038">
    <property type="protein sequence ID" value="MBE0561843.1"/>
    <property type="molecule type" value="Genomic_DNA"/>
</dbReference>
<sequence length="688" mass="77224">MDEETQVSTTEPEIAATTPETKTEVPEQRRRLVEEWCEKITAAEKHYEETFKQMRTSQDFAMYGADKDWIDSNKYTVPILPRYINQSVSTLYARNPKTTYKRKQRLLYQMWDGRSDSLQAAMQMAQLGDGAAMALIQEVLSVRQQNMLLDRMGETLNILWQYYLDEQSANFKQQLKLALRRAKVCKVAYVKLGYQRALEPRAEITARIDDVTSKVAEVEKTLAEIAEGELYDDQSAKLEELRLNLQDLERDEMLVVREGPVFDFPKSDHIIVDPKCVHLKSLSGAEWIAHKFEMTPDDIEKVFQVDVGQQYTQFAPDGNPYSKDCEKQARAHVYEVQDKKNQQVFFICKGYKDFLREPATPEIWTERFWSIFPIVFNETEHYKEIYPRSDVEQAADIQREYNRSREELKQHRIAARPFYVTGAQLDGPEKEKLSVHAAHEIVTLPTLGPDADVSKLVQRGPVAPIDPNLYETEQHFGDLMRVIGYQEAQIGATSGSTATESSIAQQSQSVSQSDNVDDFDEMLTELARAGGQVLLMNVTKETVVEIVGEGAVWPDTPESREQAAKEIMLEVEAGSTGRPNQAAELANMERGMPFIQNLPGINPMPIGKRYLELLNIDVEDAFAENLPSITALNAIITKMATGNPAASGAAPTGDPATDPASQGQQGANNAPAAAQTQPGPQPAYSAQA</sequence>
<feature type="region of interest" description="Disordered" evidence="2">
    <location>
        <begin position="644"/>
        <end position="688"/>
    </location>
</feature>
<accession>A0A8I0N5C1</accession>
<feature type="region of interest" description="Disordered" evidence="2">
    <location>
        <begin position="1"/>
        <end position="26"/>
    </location>
</feature>
<organism evidence="3 4">
    <name type="scientific">Brucella anthropi</name>
    <name type="common">Ochrobactrum anthropi</name>
    <dbReference type="NCBI Taxonomy" id="529"/>
    <lineage>
        <taxon>Bacteria</taxon>
        <taxon>Pseudomonadati</taxon>
        <taxon>Pseudomonadota</taxon>
        <taxon>Alphaproteobacteria</taxon>
        <taxon>Hyphomicrobiales</taxon>
        <taxon>Brucellaceae</taxon>
        <taxon>Brucella/Ochrobactrum group</taxon>
        <taxon>Brucella</taxon>
    </lineage>
</organism>
<evidence type="ECO:0000313" key="3">
    <source>
        <dbReference type="EMBL" id="MBE0561843.1"/>
    </source>
</evidence>
<comment type="caution">
    <text evidence="3">The sequence shown here is derived from an EMBL/GenBank/DDBJ whole genome shotgun (WGS) entry which is preliminary data.</text>
</comment>
<feature type="compositionally biased region" description="Low complexity" evidence="2">
    <location>
        <begin position="648"/>
        <end position="678"/>
    </location>
</feature>
<reference evidence="3" key="1">
    <citation type="submission" date="2020-09" db="EMBL/GenBank/DDBJ databases">
        <authorList>
            <person name="Dalcin Martins P."/>
        </authorList>
    </citation>
    <scope>NUCLEOTIDE SEQUENCE</scope>
    <source>
        <strain evidence="3">MAG47</strain>
    </source>
</reference>
<name>A0A8I0N5C1_BRUAN</name>
<gene>
    <name evidence="3" type="ORF">IH622_13655</name>
</gene>
<keyword evidence="1" id="KW-0175">Coiled coil</keyword>
<feature type="compositionally biased region" description="Low complexity" evidence="2">
    <location>
        <begin position="9"/>
        <end position="20"/>
    </location>
</feature>
<evidence type="ECO:0000256" key="2">
    <source>
        <dbReference type="SAM" id="MobiDB-lite"/>
    </source>
</evidence>
<feature type="coiled-coil region" evidence="1">
    <location>
        <begin position="201"/>
        <end position="258"/>
    </location>
</feature>
<evidence type="ECO:0008006" key="5">
    <source>
        <dbReference type="Google" id="ProtNLM"/>
    </source>
</evidence>
<dbReference type="AlphaFoldDB" id="A0A8I0N5C1"/>